<dbReference type="AlphaFoldDB" id="A0A2P5FJS5"/>
<dbReference type="InParanoid" id="A0A2P5FJS5"/>
<dbReference type="Proteomes" id="UP000237000">
    <property type="component" value="Unassembled WGS sequence"/>
</dbReference>
<evidence type="ECO:0000313" key="1">
    <source>
        <dbReference type="EMBL" id="PON98051.1"/>
    </source>
</evidence>
<dbReference type="EMBL" id="JXTC01000027">
    <property type="protein sequence ID" value="PON98051.1"/>
    <property type="molecule type" value="Genomic_DNA"/>
</dbReference>
<reference evidence="2" key="1">
    <citation type="submission" date="2016-06" db="EMBL/GenBank/DDBJ databases">
        <title>Parallel loss of symbiosis genes in relatives of nitrogen-fixing non-legume Parasponia.</title>
        <authorList>
            <person name="Van Velzen R."/>
            <person name="Holmer R."/>
            <person name="Bu F."/>
            <person name="Rutten L."/>
            <person name="Van Zeijl A."/>
            <person name="Liu W."/>
            <person name="Santuari L."/>
            <person name="Cao Q."/>
            <person name="Sharma T."/>
            <person name="Shen D."/>
            <person name="Roswanjaya Y."/>
            <person name="Wardhani T."/>
            <person name="Kalhor M.S."/>
            <person name="Jansen J."/>
            <person name="Van den Hoogen J."/>
            <person name="Gungor B."/>
            <person name="Hartog M."/>
            <person name="Hontelez J."/>
            <person name="Verver J."/>
            <person name="Yang W.-C."/>
            <person name="Schijlen E."/>
            <person name="Repin R."/>
            <person name="Schilthuizen M."/>
            <person name="Schranz E."/>
            <person name="Heidstra R."/>
            <person name="Miyata K."/>
            <person name="Fedorova E."/>
            <person name="Kohlen W."/>
            <person name="Bisseling T."/>
            <person name="Smit S."/>
            <person name="Geurts R."/>
        </authorList>
    </citation>
    <scope>NUCLEOTIDE SEQUENCE [LARGE SCALE GENOMIC DNA]</scope>
    <source>
        <strain evidence="2">cv. RG33-2</strain>
    </source>
</reference>
<gene>
    <name evidence="1" type="ORF">TorRG33x02_061250</name>
</gene>
<evidence type="ECO:0000313" key="2">
    <source>
        <dbReference type="Proteomes" id="UP000237000"/>
    </source>
</evidence>
<proteinExistence type="predicted"/>
<feature type="non-terminal residue" evidence="1">
    <location>
        <position position="59"/>
    </location>
</feature>
<keyword evidence="2" id="KW-1185">Reference proteome</keyword>
<sequence>MGVNNTEIQNNVEIRARPGGGDYRFYIRQSVWHPIIAGRDLMVGDQLRFTLVNQNAEHP</sequence>
<name>A0A2P5FJS5_TREOI</name>
<accession>A0A2P5FJS5</accession>
<protein>
    <submittedName>
        <fullName evidence="1">Uncharacterized protein</fullName>
    </submittedName>
</protein>
<comment type="caution">
    <text evidence="1">The sequence shown here is derived from an EMBL/GenBank/DDBJ whole genome shotgun (WGS) entry which is preliminary data.</text>
</comment>
<organism evidence="1 2">
    <name type="scientific">Trema orientale</name>
    <name type="common">Charcoal tree</name>
    <name type="synonym">Celtis orientalis</name>
    <dbReference type="NCBI Taxonomy" id="63057"/>
    <lineage>
        <taxon>Eukaryota</taxon>
        <taxon>Viridiplantae</taxon>
        <taxon>Streptophyta</taxon>
        <taxon>Embryophyta</taxon>
        <taxon>Tracheophyta</taxon>
        <taxon>Spermatophyta</taxon>
        <taxon>Magnoliopsida</taxon>
        <taxon>eudicotyledons</taxon>
        <taxon>Gunneridae</taxon>
        <taxon>Pentapetalae</taxon>
        <taxon>rosids</taxon>
        <taxon>fabids</taxon>
        <taxon>Rosales</taxon>
        <taxon>Cannabaceae</taxon>
        <taxon>Trema</taxon>
    </lineage>
</organism>